<dbReference type="AlphaFoldDB" id="A0A1I0VA76"/>
<accession>A0A1I0VA76</accession>
<protein>
    <submittedName>
        <fullName evidence="1">Uncharacterized protein</fullName>
    </submittedName>
</protein>
<keyword evidence="2" id="KW-1185">Reference proteome</keyword>
<organism evidence="1 2">
    <name type="scientific">Algoriphagus aquimarinus</name>
    <dbReference type="NCBI Taxonomy" id="237018"/>
    <lineage>
        <taxon>Bacteria</taxon>
        <taxon>Pseudomonadati</taxon>
        <taxon>Bacteroidota</taxon>
        <taxon>Cytophagia</taxon>
        <taxon>Cytophagales</taxon>
        <taxon>Cyclobacteriaceae</taxon>
        <taxon>Algoriphagus</taxon>
    </lineage>
</organism>
<dbReference type="EMBL" id="FOKK01000001">
    <property type="protein sequence ID" value="SFA73225.1"/>
    <property type="molecule type" value="Genomic_DNA"/>
</dbReference>
<evidence type="ECO:0000313" key="1">
    <source>
        <dbReference type="EMBL" id="SFA73225.1"/>
    </source>
</evidence>
<evidence type="ECO:0000313" key="2">
    <source>
        <dbReference type="Proteomes" id="UP000198790"/>
    </source>
</evidence>
<proteinExistence type="predicted"/>
<gene>
    <name evidence="1" type="ORF">SAMN04489723_10193</name>
</gene>
<dbReference type="Proteomes" id="UP000198790">
    <property type="component" value="Unassembled WGS sequence"/>
</dbReference>
<name>A0A1I0VA76_9BACT</name>
<dbReference type="STRING" id="237018.SAMN04489723_10193"/>
<sequence>MKTALFVKSFKGKYDIGNTTYGIVITSSFFTKL</sequence>
<reference evidence="1 2" key="1">
    <citation type="submission" date="2016-10" db="EMBL/GenBank/DDBJ databases">
        <authorList>
            <person name="de Groot N.N."/>
        </authorList>
    </citation>
    <scope>NUCLEOTIDE SEQUENCE [LARGE SCALE GENOMIC DNA]</scope>
    <source>
        <strain evidence="1 2">DSM 23399</strain>
    </source>
</reference>